<dbReference type="InterPro" id="IPR000477">
    <property type="entry name" value="RT_dom"/>
</dbReference>
<evidence type="ECO:0000313" key="2">
    <source>
        <dbReference type="EMBL" id="KAG0726415.1"/>
    </source>
</evidence>
<dbReference type="EMBL" id="JACEEZ010004423">
    <property type="protein sequence ID" value="KAG0726415.1"/>
    <property type="molecule type" value="Genomic_DNA"/>
</dbReference>
<dbReference type="PANTHER" id="PTHR47027:SF24">
    <property type="entry name" value="RIBONUCLEASE H"/>
    <property type="match status" value="1"/>
</dbReference>
<dbReference type="CDD" id="cd01650">
    <property type="entry name" value="RT_nLTR_like"/>
    <property type="match status" value="1"/>
</dbReference>
<accession>A0A8J4YE44</accession>
<dbReference type="InterPro" id="IPR043128">
    <property type="entry name" value="Rev_trsase/Diguanyl_cyclase"/>
</dbReference>
<evidence type="ECO:0000259" key="1">
    <source>
        <dbReference type="PROSITE" id="PS50878"/>
    </source>
</evidence>
<evidence type="ECO:0000313" key="3">
    <source>
        <dbReference type="Proteomes" id="UP000770661"/>
    </source>
</evidence>
<dbReference type="GO" id="GO:0071897">
    <property type="term" value="P:DNA biosynthetic process"/>
    <property type="evidence" value="ECO:0007669"/>
    <property type="project" value="UniProtKB-ARBA"/>
</dbReference>
<dbReference type="PROSITE" id="PS50878">
    <property type="entry name" value="RT_POL"/>
    <property type="match status" value="1"/>
</dbReference>
<keyword evidence="3" id="KW-1185">Reference proteome</keyword>
<dbReference type="SUPFAM" id="SSF56672">
    <property type="entry name" value="DNA/RNA polymerases"/>
    <property type="match status" value="1"/>
</dbReference>
<dbReference type="InterPro" id="IPR036691">
    <property type="entry name" value="Endo/exonu/phosph_ase_sf"/>
</dbReference>
<reference evidence="2" key="1">
    <citation type="submission" date="2020-07" db="EMBL/GenBank/DDBJ databases">
        <title>The High-quality genome of the commercially important snow crab, Chionoecetes opilio.</title>
        <authorList>
            <person name="Jeong J.-H."/>
            <person name="Ryu S."/>
        </authorList>
    </citation>
    <scope>NUCLEOTIDE SEQUENCE</scope>
    <source>
        <strain evidence="2">MADBK_172401_WGS</strain>
        <tissue evidence="2">Digestive gland</tissue>
    </source>
</reference>
<gene>
    <name evidence="2" type="ORF">GWK47_036656</name>
</gene>
<dbReference type="InterPro" id="IPR043502">
    <property type="entry name" value="DNA/RNA_pol_sf"/>
</dbReference>
<dbReference type="Gene3D" id="3.30.70.270">
    <property type="match status" value="1"/>
</dbReference>
<dbReference type="PANTHER" id="PTHR47027">
    <property type="entry name" value="REVERSE TRANSCRIPTASE DOMAIN-CONTAINING PROTEIN"/>
    <property type="match status" value="1"/>
</dbReference>
<dbReference type="Proteomes" id="UP000770661">
    <property type="component" value="Unassembled WGS sequence"/>
</dbReference>
<sequence length="822" mass="92034">MGEIVGSLGLIPTRGSASLATRPELYRWTWYSNAGGVAKEIDHILVSTRWRILQNCRVYRSAEFFGTDHRLVVATLKLHVKSRRISRGNHTVFHLEKLKDLTCAHEYAVAVSNRFDVLGALGDPVELWDTFKRETLQAAKECIGERPRSRRGFVSTETLEKIEESRAARLAGNRDQHRALSRRTRNLLGRDKERYVRSLAEDVEGHLNANDLRPAYRALKKLRSKSPSRASAIRTADGRLVSDMDGQMARWAEYFGQLFTVDPPTEQLHTTGLQAVDADPSIDECAPSLDEVREAVAKLRGGKAYGVCNISAELLKTVGKGDRQDCNNYRGITLLSVPGKVLAHLLLTRIRSHLVKHQRPQQSGFTPGKSTTDRILALRVLVERRREFRQGMLAAYVDLKKAFDSVHRESLWDLLRLRGIPARTIGLITGLYSGTESAVKCGAGVSSFFPVNTGVRQGCVLAPSLFNACMDWVLDKVVDQSDCGASVGNTKITDLVFADDAVIFAESLEVLVMALEALHEEAKPLGLEVSWLKTKVQVLGDLLDEAVQSVHACGEDIEILESFTYLGSAVHNDGVSRQEVLRRIGIAHGAMDSLSGSIWRCRYLCKRTKIRIFKSLVIPVLLYGLYALTEVRETEKKEMFYAKLDSVLDQCPPRDTLIVLGNFNATTGTVRDGYELCVGLHGPAVTIVPVKILLRLAFREGYLLKSDYEADSENITEVRLQKGRTAWSRKVFDLSVPRLPMHHSRPLALKKEKVRDLHYLLDLMPVNKQTFYNNIIDAHTVGLTKDVPLDEDPDDLDELLEYEYRHGGWGGRIEGKEEGWGK</sequence>
<feature type="domain" description="Reverse transcriptase" evidence="1">
    <location>
        <begin position="299"/>
        <end position="570"/>
    </location>
</feature>
<name>A0A8J4YE44_CHIOP</name>
<protein>
    <submittedName>
        <fullName evidence="2">LINE-1 retrotransposable element ORF2 protein</fullName>
    </submittedName>
</protein>
<dbReference type="Gene3D" id="3.60.10.10">
    <property type="entry name" value="Endonuclease/exonuclease/phosphatase"/>
    <property type="match status" value="1"/>
</dbReference>
<comment type="caution">
    <text evidence="2">The sequence shown here is derived from an EMBL/GenBank/DDBJ whole genome shotgun (WGS) entry which is preliminary data.</text>
</comment>
<organism evidence="2 3">
    <name type="scientific">Chionoecetes opilio</name>
    <name type="common">Atlantic snow crab</name>
    <name type="synonym">Cancer opilio</name>
    <dbReference type="NCBI Taxonomy" id="41210"/>
    <lineage>
        <taxon>Eukaryota</taxon>
        <taxon>Metazoa</taxon>
        <taxon>Ecdysozoa</taxon>
        <taxon>Arthropoda</taxon>
        <taxon>Crustacea</taxon>
        <taxon>Multicrustacea</taxon>
        <taxon>Malacostraca</taxon>
        <taxon>Eumalacostraca</taxon>
        <taxon>Eucarida</taxon>
        <taxon>Decapoda</taxon>
        <taxon>Pleocyemata</taxon>
        <taxon>Brachyura</taxon>
        <taxon>Eubrachyura</taxon>
        <taxon>Majoidea</taxon>
        <taxon>Majidae</taxon>
        <taxon>Chionoecetes</taxon>
    </lineage>
</organism>
<dbReference type="SUPFAM" id="SSF56219">
    <property type="entry name" value="DNase I-like"/>
    <property type="match status" value="1"/>
</dbReference>
<dbReference type="Pfam" id="PF00078">
    <property type="entry name" value="RVT_1"/>
    <property type="match status" value="1"/>
</dbReference>
<proteinExistence type="predicted"/>
<dbReference type="OrthoDB" id="414666at2759"/>
<dbReference type="AlphaFoldDB" id="A0A8J4YE44"/>